<dbReference type="Gramene" id="CDY31251">
    <property type="protein sequence ID" value="CDY31251"/>
    <property type="gene ID" value="GSBRNA2T00047398001"/>
</dbReference>
<evidence type="ECO:0000313" key="2">
    <source>
        <dbReference type="Proteomes" id="UP000028999"/>
    </source>
</evidence>
<evidence type="ECO:0000313" key="1">
    <source>
        <dbReference type="EMBL" id="CDY31251.1"/>
    </source>
</evidence>
<dbReference type="AlphaFoldDB" id="A0A078H0H0"/>
<name>A0A078H0H0_BRANA</name>
<sequence>MVGNKNTYFSFSYGREVPHFDSRPWPPAFPKEGEIRCLLLTETSDLYYSQVVRLSFFFLFLLFTSDFILSPIQGEKGERRELWDSLTSEFGVIEILNVGRRSSGMAVLRQGNRSSLNQNWLECSYSDEYKRN</sequence>
<organism evidence="1 2">
    <name type="scientific">Brassica napus</name>
    <name type="common">Rape</name>
    <dbReference type="NCBI Taxonomy" id="3708"/>
    <lineage>
        <taxon>Eukaryota</taxon>
        <taxon>Viridiplantae</taxon>
        <taxon>Streptophyta</taxon>
        <taxon>Embryophyta</taxon>
        <taxon>Tracheophyta</taxon>
        <taxon>Spermatophyta</taxon>
        <taxon>Magnoliopsida</taxon>
        <taxon>eudicotyledons</taxon>
        <taxon>Gunneridae</taxon>
        <taxon>Pentapetalae</taxon>
        <taxon>rosids</taxon>
        <taxon>malvids</taxon>
        <taxon>Brassicales</taxon>
        <taxon>Brassicaceae</taxon>
        <taxon>Brassiceae</taxon>
        <taxon>Brassica</taxon>
    </lineage>
</organism>
<dbReference type="PaxDb" id="3708-A0A078H0H0"/>
<dbReference type="EMBL" id="LK032269">
    <property type="protein sequence ID" value="CDY31251.1"/>
    <property type="molecule type" value="Genomic_DNA"/>
</dbReference>
<reference evidence="1 2" key="1">
    <citation type="journal article" date="2014" name="Science">
        <title>Plant genetics. Early allopolyploid evolution in the post-Neolithic Brassica napus oilseed genome.</title>
        <authorList>
            <person name="Chalhoub B."/>
            <person name="Denoeud F."/>
            <person name="Liu S."/>
            <person name="Parkin I.A."/>
            <person name="Tang H."/>
            <person name="Wang X."/>
            <person name="Chiquet J."/>
            <person name="Belcram H."/>
            <person name="Tong C."/>
            <person name="Samans B."/>
            <person name="Correa M."/>
            <person name="Da Silva C."/>
            <person name="Just J."/>
            <person name="Falentin C."/>
            <person name="Koh C.S."/>
            <person name="Le Clainche I."/>
            <person name="Bernard M."/>
            <person name="Bento P."/>
            <person name="Noel B."/>
            <person name="Labadie K."/>
            <person name="Alberti A."/>
            <person name="Charles M."/>
            <person name="Arnaud D."/>
            <person name="Guo H."/>
            <person name="Daviaud C."/>
            <person name="Alamery S."/>
            <person name="Jabbari K."/>
            <person name="Zhao M."/>
            <person name="Edger P.P."/>
            <person name="Chelaifa H."/>
            <person name="Tack D."/>
            <person name="Lassalle G."/>
            <person name="Mestiri I."/>
            <person name="Schnel N."/>
            <person name="Le Paslier M.C."/>
            <person name="Fan G."/>
            <person name="Renault V."/>
            <person name="Bayer P.E."/>
            <person name="Golicz A.A."/>
            <person name="Manoli S."/>
            <person name="Lee T.H."/>
            <person name="Thi V.H."/>
            <person name="Chalabi S."/>
            <person name="Hu Q."/>
            <person name="Fan C."/>
            <person name="Tollenaere R."/>
            <person name="Lu Y."/>
            <person name="Battail C."/>
            <person name="Shen J."/>
            <person name="Sidebottom C.H."/>
            <person name="Wang X."/>
            <person name="Canaguier A."/>
            <person name="Chauveau A."/>
            <person name="Berard A."/>
            <person name="Deniot G."/>
            <person name="Guan M."/>
            <person name="Liu Z."/>
            <person name="Sun F."/>
            <person name="Lim Y.P."/>
            <person name="Lyons E."/>
            <person name="Town C.D."/>
            <person name="Bancroft I."/>
            <person name="Wang X."/>
            <person name="Meng J."/>
            <person name="Ma J."/>
            <person name="Pires J.C."/>
            <person name="King G.J."/>
            <person name="Brunel D."/>
            <person name="Delourme R."/>
            <person name="Renard M."/>
            <person name="Aury J.M."/>
            <person name="Adams K.L."/>
            <person name="Batley J."/>
            <person name="Snowdon R.J."/>
            <person name="Tost J."/>
            <person name="Edwards D."/>
            <person name="Zhou Y."/>
            <person name="Hua W."/>
            <person name="Sharpe A.G."/>
            <person name="Paterson A.H."/>
            <person name="Guan C."/>
            <person name="Wincker P."/>
        </authorList>
    </citation>
    <scope>NUCLEOTIDE SEQUENCE [LARGE SCALE GENOMIC DNA]</scope>
    <source>
        <strain evidence="2">cv. Darmor-bzh</strain>
    </source>
</reference>
<gene>
    <name evidence="1" type="primary">BnaC08g15460D</name>
    <name evidence="1" type="ORF">GSBRNA2T00047398001</name>
</gene>
<proteinExistence type="predicted"/>
<dbReference type="Proteomes" id="UP000028999">
    <property type="component" value="Unassembled WGS sequence"/>
</dbReference>
<protein>
    <submittedName>
        <fullName evidence="1">BnaC08g15460D protein</fullName>
    </submittedName>
</protein>
<accession>A0A078H0H0</accession>
<dbReference type="OMA" id="KEGEIRC"/>
<keyword evidence="2" id="KW-1185">Reference proteome</keyword>